<feature type="domain" description="Histidine kinase" evidence="17">
    <location>
        <begin position="539"/>
        <end position="792"/>
    </location>
</feature>
<dbReference type="InterPro" id="IPR000700">
    <property type="entry name" value="PAS-assoc_C"/>
</dbReference>
<dbReference type="Pfam" id="PF00989">
    <property type="entry name" value="PAS"/>
    <property type="match status" value="1"/>
</dbReference>
<dbReference type="SUPFAM" id="SSF47226">
    <property type="entry name" value="Histidine-containing phosphotransfer domain, HPT domain"/>
    <property type="match status" value="1"/>
</dbReference>
<dbReference type="SUPFAM" id="SSF55781">
    <property type="entry name" value="GAF domain-like"/>
    <property type="match status" value="1"/>
</dbReference>
<evidence type="ECO:0000259" key="21">
    <source>
        <dbReference type="PROSITE" id="PS50894"/>
    </source>
</evidence>
<dbReference type="Proteomes" id="UP000240010">
    <property type="component" value="Unassembled WGS sequence"/>
</dbReference>
<dbReference type="PROSITE" id="PS50113">
    <property type="entry name" value="PAC"/>
    <property type="match status" value="2"/>
</dbReference>
<feature type="modified residue" description="4-aspartylphosphate" evidence="15">
    <location>
        <position position="862"/>
    </location>
</feature>
<keyword evidence="13 16" id="KW-0472">Membrane</keyword>
<dbReference type="Gene3D" id="3.30.450.40">
    <property type="match status" value="1"/>
</dbReference>
<keyword evidence="9" id="KW-0418">Kinase</keyword>
<evidence type="ECO:0000256" key="10">
    <source>
        <dbReference type="ARBA" id="ARBA00022840"/>
    </source>
</evidence>
<dbReference type="PROSITE" id="PS50112">
    <property type="entry name" value="PAS"/>
    <property type="match status" value="2"/>
</dbReference>
<dbReference type="SUPFAM" id="SSF52172">
    <property type="entry name" value="CheY-like"/>
    <property type="match status" value="2"/>
</dbReference>
<dbReference type="InterPro" id="IPR001610">
    <property type="entry name" value="PAC"/>
</dbReference>
<name>A0A2S6HL16_9GAMM</name>
<evidence type="ECO:0000313" key="22">
    <source>
        <dbReference type="EMBL" id="PPK78180.1"/>
    </source>
</evidence>
<dbReference type="PROSITE" id="PS50894">
    <property type="entry name" value="HPT"/>
    <property type="match status" value="1"/>
</dbReference>
<feature type="domain" description="Response regulatory" evidence="18">
    <location>
        <begin position="808"/>
        <end position="928"/>
    </location>
</feature>
<dbReference type="SUPFAM" id="SSF47384">
    <property type="entry name" value="Homodimeric domain of signal transducing histidine kinase"/>
    <property type="match status" value="1"/>
</dbReference>
<dbReference type="SMART" id="SM00388">
    <property type="entry name" value="HisKA"/>
    <property type="match status" value="1"/>
</dbReference>
<keyword evidence="12" id="KW-0902">Two-component regulatory system</keyword>
<dbReference type="SMART" id="SM00065">
    <property type="entry name" value="GAF"/>
    <property type="match status" value="1"/>
</dbReference>
<dbReference type="Gene3D" id="3.40.50.2300">
    <property type="match status" value="2"/>
</dbReference>
<evidence type="ECO:0000256" key="8">
    <source>
        <dbReference type="ARBA" id="ARBA00022741"/>
    </source>
</evidence>
<evidence type="ECO:0000256" key="15">
    <source>
        <dbReference type="PROSITE-ProRule" id="PRU00169"/>
    </source>
</evidence>
<dbReference type="PANTHER" id="PTHR45339:SF1">
    <property type="entry name" value="HYBRID SIGNAL TRANSDUCTION HISTIDINE KINASE J"/>
    <property type="match status" value="1"/>
</dbReference>
<dbReference type="PROSITE" id="PS50109">
    <property type="entry name" value="HIS_KIN"/>
    <property type="match status" value="1"/>
</dbReference>
<keyword evidence="11 16" id="KW-1133">Transmembrane helix</keyword>
<dbReference type="InterPro" id="IPR004358">
    <property type="entry name" value="Sig_transdc_His_kin-like_C"/>
</dbReference>
<dbReference type="InterPro" id="IPR036097">
    <property type="entry name" value="HisK_dim/P_sf"/>
</dbReference>
<evidence type="ECO:0000256" key="16">
    <source>
        <dbReference type="SAM" id="Phobius"/>
    </source>
</evidence>
<dbReference type="PROSITE" id="PS50110">
    <property type="entry name" value="RESPONSE_REGULATORY"/>
    <property type="match status" value="2"/>
</dbReference>
<evidence type="ECO:0000259" key="17">
    <source>
        <dbReference type="PROSITE" id="PS50109"/>
    </source>
</evidence>
<evidence type="ECO:0000256" key="2">
    <source>
        <dbReference type="ARBA" id="ARBA00004651"/>
    </source>
</evidence>
<evidence type="ECO:0000256" key="7">
    <source>
        <dbReference type="ARBA" id="ARBA00022692"/>
    </source>
</evidence>
<evidence type="ECO:0000256" key="12">
    <source>
        <dbReference type="ARBA" id="ARBA00023012"/>
    </source>
</evidence>
<dbReference type="SUPFAM" id="SSF55785">
    <property type="entry name" value="PYP-like sensor domain (PAS domain)"/>
    <property type="match status" value="2"/>
</dbReference>
<feature type="domain" description="PAC" evidence="20">
    <location>
        <begin position="159"/>
        <end position="211"/>
    </location>
</feature>
<dbReference type="Pfam" id="PF00072">
    <property type="entry name" value="Response_reg"/>
    <property type="match status" value="2"/>
</dbReference>
<keyword evidence="10" id="KW-0067">ATP-binding</keyword>
<evidence type="ECO:0000256" key="14">
    <source>
        <dbReference type="PROSITE-ProRule" id="PRU00110"/>
    </source>
</evidence>
<dbReference type="Gene3D" id="1.20.120.160">
    <property type="entry name" value="HPT domain"/>
    <property type="match status" value="1"/>
</dbReference>
<dbReference type="AlphaFoldDB" id="A0A2S6HL16"/>
<dbReference type="NCBIfam" id="TIGR00229">
    <property type="entry name" value="sensory_box"/>
    <property type="match status" value="2"/>
</dbReference>
<dbReference type="PRINTS" id="PR00344">
    <property type="entry name" value="BCTRLSENSOR"/>
</dbReference>
<feature type="domain" description="PAC" evidence="20">
    <location>
        <begin position="308"/>
        <end position="363"/>
    </location>
</feature>
<dbReference type="InterPro" id="IPR036641">
    <property type="entry name" value="HPT_dom_sf"/>
</dbReference>
<dbReference type="InterPro" id="IPR035965">
    <property type="entry name" value="PAS-like_dom_sf"/>
</dbReference>
<evidence type="ECO:0000256" key="3">
    <source>
        <dbReference type="ARBA" id="ARBA00012438"/>
    </source>
</evidence>
<keyword evidence="6" id="KW-0808">Transferase</keyword>
<dbReference type="InterPro" id="IPR003594">
    <property type="entry name" value="HATPase_dom"/>
</dbReference>
<dbReference type="InterPro" id="IPR013767">
    <property type="entry name" value="PAS_fold"/>
</dbReference>
<dbReference type="InterPro" id="IPR001789">
    <property type="entry name" value="Sig_transdc_resp-reg_receiver"/>
</dbReference>
<dbReference type="FunFam" id="1.10.287.130:FF:000002">
    <property type="entry name" value="Two-component osmosensing histidine kinase"/>
    <property type="match status" value="1"/>
</dbReference>
<dbReference type="Gene3D" id="1.10.287.130">
    <property type="match status" value="1"/>
</dbReference>
<dbReference type="RefSeq" id="WP_258075933.1">
    <property type="nucleotide sequence ID" value="NZ_PTIZ01000001.1"/>
</dbReference>
<dbReference type="CDD" id="cd16922">
    <property type="entry name" value="HATPase_EvgS-ArcB-TorS-like"/>
    <property type="match status" value="1"/>
</dbReference>
<dbReference type="SMART" id="SM00091">
    <property type="entry name" value="PAS"/>
    <property type="match status" value="2"/>
</dbReference>
<comment type="caution">
    <text evidence="22">The sequence shown here is derived from an EMBL/GenBank/DDBJ whole genome shotgun (WGS) entry which is preliminary data.</text>
</comment>
<dbReference type="SMART" id="SM00387">
    <property type="entry name" value="HATPase_c"/>
    <property type="match status" value="1"/>
</dbReference>
<evidence type="ECO:0000256" key="5">
    <source>
        <dbReference type="ARBA" id="ARBA00022553"/>
    </source>
</evidence>
<dbReference type="InterPro" id="IPR000014">
    <property type="entry name" value="PAS"/>
</dbReference>
<evidence type="ECO:0000256" key="13">
    <source>
        <dbReference type="ARBA" id="ARBA00023136"/>
    </source>
</evidence>
<organism evidence="22 23">
    <name type="scientific">Methylobacter tundripaludum</name>
    <dbReference type="NCBI Taxonomy" id="173365"/>
    <lineage>
        <taxon>Bacteria</taxon>
        <taxon>Pseudomonadati</taxon>
        <taxon>Pseudomonadota</taxon>
        <taxon>Gammaproteobacteria</taxon>
        <taxon>Methylococcales</taxon>
        <taxon>Methylococcaceae</taxon>
        <taxon>Methylobacter</taxon>
    </lineage>
</organism>
<keyword evidence="8" id="KW-0547">Nucleotide-binding</keyword>
<dbReference type="Pfam" id="PF13426">
    <property type="entry name" value="PAS_9"/>
    <property type="match status" value="1"/>
</dbReference>
<dbReference type="InterPro" id="IPR029016">
    <property type="entry name" value="GAF-like_dom_sf"/>
</dbReference>
<keyword evidence="5 15" id="KW-0597">Phosphoprotein</keyword>
<keyword evidence="7 16" id="KW-0812">Transmembrane</keyword>
<feature type="domain" description="PAS" evidence="19">
    <location>
        <begin position="87"/>
        <end position="131"/>
    </location>
</feature>
<comment type="subcellular location">
    <subcellularLocation>
        <location evidence="2">Cell membrane</location>
        <topology evidence="2">Multi-pass membrane protein</topology>
    </subcellularLocation>
</comment>
<feature type="transmembrane region" description="Helical" evidence="16">
    <location>
        <begin position="15"/>
        <end position="41"/>
    </location>
</feature>
<dbReference type="GO" id="GO:0005524">
    <property type="term" value="F:ATP binding"/>
    <property type="evidence" value="ECO:0007669"/>
    <property type="project" value="UniProtKB-KW"/>
</dbReference>
<dbReference type="InterPro" id="IPR005467">
    <property type="entry name" value="His_kinase_dom"/>
</dbReference>
<evidence type="ECO:0000256" key="6">
    <source>
        <dbReference type="ARBA" id="ARBA00022679"/>
    </source>
</evidence>
<feature type="domain" description="PAS" evidence="19">
    <location>
        <begin position="208"/>
        <end position="253"/>
    </location>
</feature>
<dbReference type="EMBL" id="PTIZ01000001">
    <property type="protein sequence ID" value="PPK78180.1"/>
    <property type="molecule type" value="Genomic_DNA"/>
</dbReference>
<dbReference type="SMART" id="SM00448">
    <property type="entry name" value="REC"/>
    <property type="match status" value="2"/>
</dbReference>
<evidence type="ECO:0000256" key="9">
    <source>
        <dbReference type="ARBA" id="ARBA00022777"/>
    </source>
</evidence>
<dbReference type="GO" id="GO:0006355">
    <property type="term" value="P:regulation of DNA-templated transcription"/>
    <property type="evidence" value="ECO:0007669"/>
    <property type="project" value="InterPro"/>
</dbReference>
<accession>A0A2S6HL16</accession>
<dbReference type="CDD" id="cd17546">
    <property type="entry name" value="REC_hyHK_CKI1_RcsC-like"/>
    <property type="match status" value="2"/>
</dbReference>
<protein>
    <recommendedName>
        <fullName evidence="3">histidine kinase</fullName>
        <ecNumber evidence="3">2.7.13.3</ecNumber>
    </recommendedName>
</protein>
<evidence type="ECO:0000256" key="4">
    <source>
        <dbReference type="ARBA" id="ARBA00022475"/>
    </source>
</evidence>
<keyword evidence="4" id="KW-1003">Cell membrane</keyword>
<dbReference type="PANTHER" id="PTHR45339">
    <property type="entry name" value="HYBRID SIGNAL TRANSDUCTION HISTIDINE KINASE J"/>
    <property type="match status" value="1"/>
</dbReference>
<evidence type="ECO:0000256" key="11">
    <source>
        <dbReference type="ARBA" id="ARBA00022989"/>
    </source>
</evidence>
<feature type="domain" description="Response regulatory" evidence="18">
    <location>
        <begin position="953"/>
        <end position="1073"/>
    </location>
</feature>
<dbReference type="Pfam" id="PF13185">
    <property type="entry name" value="GAF_2"/>
    <property type="match status" value="1"/>
</dbReference>
<dbReference type="InterPro" id="IPR008207">
    <property type="entry name" value="Sig_transdc_His_kin_Hpt_dom"/>
</dbReference>
<evidence type="ECO:0000313" key="23">
    <source>
        <dbReference type="Proteomes" id="UP000240010"/>
    </source>
</evidence>
<dbReference type="SMART" id="SM00086">
    <property type="entry name" value="PAC"/>
    <property type="match status" value="2"/>
</dbReference>
<feature type="modified residue" description="Phosphohistidine" evidence="14">
    <location>
        <position position="1166"/>
    </location>
</feature>
<proteinExistence type="predicted"/>
<comment type="catalytic activity">
    <reaction evidence="1">
        <text>ATP + protein L-histidine = ADP + protein N-phospho-L-histidine.</text>
        <dbReference type="EC" id="2.7.13.3"/>
    </reaction>
</comment>
<dbReference type="GO" id="GO:0005886">
    <property type="term" value="C:plasma membrane"/>
    <property type="evidence" value="ECO:0007669"/>
    <property type="project" value="UniProtKB-SubCell"/>
</dbReference>
<dbReference type="Pfam" id="PF00512">
    <property type="entry name" value="HisKA"/>
    <property type="match status" value="1"/>
</dbReference>
<feature type="transmembrane region" description="Helical" evidence="16">
    <location>
        <begin position="53"/>
        <end position="72"/>
    </location>
</feature>
<evidence type="ECO:0000259" key="20">
    <source>
        <dbReference type="PROSITE" id="PS50113"/>
    </source>
</evidence>
<dbReference type="Pfam" id="PF01627">
    <property type="entry name" value="Hpt"/>
    <property type="match status" value="1"/>
</dbReference>
<dbReference type="GO" id="GO:0000155">
    <property type="term" value="F:phosphorelay sensor kinase activity"/>
    <property type="evidence" value="ECO:0007669"/>
    <property type="project" value="InterPro"/>
</dbReference>
<feature type="domain" description="HPt" evidence="21">
    <location>
        <begin position="1127"/>
        <end position="1230"/>
    </location>
</feature>
<dbReference type="CDD" id="cd00130">
    <property type="entry name" value="PAS"/>
    <property type="match status" value="2"/>
</dbReference>
<evidence type="ECO:0000259" key="18">
    <source>
        <dbReference type="PROSITE" id="PS50110"/>
    </source>
</evidence>
<evidence type="ECO:0000256" key="1">
    <source>
        <dbReference type="ARBA" id="ARBA00000085"/>
    </source>
</evidence>
<dbReference type="EC" id="2.7.13.3" evidence="3"/>
<dbReference type="CDD" id="cd00082">
    <property type="entry name" value="HisKA"/>
    <property type="match status" value="1"/>
</dbReference>
<reference evidence="22 23" key="1">
    <citation type="submission" date="2018-02" db="EMBL/GenBank/DDBJ databases">
        <title>Subsurface microbial communities from deep shales in Ohio and West Virginia, USA.</title>
        <authorList>
            <person name="Wrighton K."/>
        </authorList>
    </citation>
    <scope>NUCLEOTIDE SEQUENCE [LARGE SCALE GENOMIC DNA]</scope>
    <source>
        <strain evidence="22 23">OWC-DMM</strain>
    </source>
</reference>
<dbReference type="InterPro" id="IPR003018">
    <property type="entry name" value="GAF"/>
</dbReference>
<dbReference type="Gene3D" id="3.30.450.20">
    <property type="entry name" value="PAS domain"/>
    <property type="match status" value="2"/>
</dbReference>
<gene>
    <name evidence="22" type="ORF">B0F87_101562</name>
</gene>
<dbReference type="InterPro" id="IPR003661">
    <property type="entry name" value="HisK_dim/P_dom"/>
</dbReference>
<dbReference type="InterPro" id="IPR011006">
    <property type="entry name" value="CheY-like_superfamily"/>
</dbReference>
<feature type="modified residue" description="4-aspartylphosphate" evidence="15">
    <location>
        <position position="1002"/>
    </location>
</feature>
<dbReference type="InterPro" id="IPR036890">
    <property type="entry name" value="HATPase_C_sf"/>
</dbReference>
<dbReference type="Gene3D" id="3.30.565.10">
    <property type="entry name" value="Histidine kinase-like ATPase, C-terminal domain"/>
    <property type="match status" value="1"/>
</dbReference>
<dbReference type="Pfam" id="PF02518">
    <property type="entry name" value="HATPase_c"/>
    <property type="match status" value="1"/>
</dbReference>
<dbReference type="SUPFAM" id="SSF55874">
    <property type="entry name" value="ATPase domain of HSP90 chaperone/DNA topoisomerase II/histidine kinase"/>
    <property type="match status" value="1"/>
</dbReference>
<evidence type="ECO:0000259" key="19">
    <source>
        <dbReference type="PROSITE" id="PS50112"/>
    </source>
</evidence>
<sequence length="1254" mass="137841">MSTPLSPPEYPKRNFLSSLGIIIAVIGVSETLVILLLDAIHQWGIIFSPLQDTVFNITLLTVLSSPLLWFLAIRPLVLQIVQEQTTSNRELLDALENHVLVSIADVQGRIVYANDMFCEVSGYTRNELTGQDHRVVNSGHHDQDYIRNMWNTIAGGQVWRGEFCNRRKDGELYWVDSTIAPLLDKTGKPKQYISIRRDTTKRKANELKLTSLKRALDASSEMILITDAEGRIQYANPALCLFTGWAEDVLMGQKPYVLDSSTADRQALSDMQSRLRCSEPWSGRLRGRRRAYVSGLYSVDNVSVLEREESDSRNSGQAVEDTLEYWAKTNITPILTANGTLSGYVQIQHDVSKQVEEEAALQIESDDTAARLAISEVLHQPLTLEQRFVQVLNILFGLKSFDLQRKGCVFLRVQDDEYLETFVAHGKFDSMGQRIDFGDGLCGQVAVSRKFIVADHCDCDHQSHGHYIVPIASGEDILGVLFVFTDAYPVQNESRIAMLKEVGEMMALALLQNQANASLEAARDAALQVAHTKTEFLANMSHEIRTPMNGVLGMLDLLQDTQLSREQWDLIDIAANSAESLLTIINDILDFSKLEAGKIELEKIEFNLPDLVEEVCTLLSSRAHSKGLELNCFLPTDLPLRWQGDPTRIRQVLTNLIGNAVKFTEQGEVSVTVRVLKKDDTDAASAPGRLTADTPSLAIAEPVPDRLSAYTPSLAILRFEVVDTGIGITAEAQARLFQAFSQADSSTSRRYGGTGLGLSISKDLVMLMNGNIGVESALGQGANFWFTLPLAAMDNEAPAPQANFCDKRVLIVDDNATNRMILTHYLSNWGFTLSEADNGPAALDELEAAVLRNEPYDLLLSDMQMPGMDGFALARAIIENPAIADTPRILLSSGSIGSQVERLASGFTQSLLKPVRQSQLFDAVIDALQLPGQKAAPVEKEKKEVLLDYSSKRVLVVEDNKVNQKVILSQLAKFQLKPDLANNGQVALDQLEHQAYDLVFMDCQMPIMDGYEATRILREREIDADGGIRTSVIALTAHASAGEREKCLSAGMDDYLSKPASRSDLAVVLARWLGEPPAPEVAPIAQDNPDQREIPLSPTLANREAEGGETSTTCWDESAALKRLDDDHDLLAEMIDLFLEEAPVFMAELADALSRTDLLALADAAHAIKGMAGHFCAEKIISLAVKLEHAARKASAPAADLQPVGNAADTDFQSMASDLTQATVDLVGILLLGNRSQRCSTSCLPAVERKEQNQ</sequence>